<protein>
    <submittedName>
        <fullName evidence="1">Uncharacterized protein</fullName>
    </submittedName>
</protein>
<organism evidence="1 2">
    <name type="scientific">Zarea fungicola</name>
    <dbReference type="NCBI Taxonomy" id="93591"/>
    <lineage>
        <taxon>Eukaryota</taxon>
        <taxon>Fungi</taxon>
        <taxon>Dikarya</taxon>
        <taxon>Ascomycota</taxon>
        <taxon>Pezizomycotina</taxon>
        <taxon>Sordariomycetes</taxon>
        <taxon>Hypocreomycetidae</taxon>
        <taxon>Hypocreales</taxon>
        <taxon>Cordycipitaceae</taxon>
        <taxon>Zarea</taxon>
    </lineage>
</organism>
<accession>A0ACC1MKQ6</accession>
<reference evidence="1" key="1">
    <citation type="submission" date="2022-08" db="EMBL/GenBank/DDBJ databases">
        <title>Genome Sequence of Lecanicillium fungicola.</title>
        <authorList>
            <person name="Buettner E."/>
        </authorList>
    </citation>
    <scope>NUCLEOTIDE SEQUENCE</scope>
    <source>
        <strain evidence="1">Babe33</strain>
    </source>
</reference>
<gene>
    <name evidence="1" type="ORF">NQ176_g9626</name>
</gene>
<evidence type="ECO:0000313" key="1">
    <source>
        <dbReference type="EMBL" id="KAJ2967515.1"/>
    </source>
</evidence>
<evidence type="ECO:0000313" key="2">
    <source>
        <dbReference type="Proteomes" id="UP001143910"/>
    </source>
</evidence>
<keyword evidence="2" id="KW-1185">Reference proteome</keyword>
<sequence>MRGDKDCDDSEVLTFALENDPDVDGGRGEIAENIYQHQASDFTVVLRQSCAVHGAWADSDASNEALASLLRDPPFRPADDPVVKCFEPAQGVTITQGATKVHQATEKTTAGDVALSAGTPGVAFTSAAHYMSTKSEKWMKHACVRISGIATKTPEAQSGKGGNRNLDAKRLGDDCISWSMKENPYEGEIPDSYGLAVLLQRRDKTRFRVIFQVKATIDFLYELSTFGDTFYGRQQMSKMYDPGREKGKCPDGFRAENLGELSQGLSLAQLSFSHLPEDVQPVQIYKQCVQI</sequence>
<dbReference type="EMBL" id="JANJQO010002269">
    <property type="protein sequence ID" value="KAJ2967515.1"/>
    <property type="molecule type" value="Genomic_DNA"/>
</dbReference>
<proteinExistence type="predicted"/>
<dbReference type="Proteomes" id="UP001143910">
    <property type="component" value="Unassembled WGS sequence"/>
</dbReference>
<name>A0ACC1MKQ6_9HYPO</name>
<comment type="caution">
    <text evidence="1">The sequence shown here is derived from an EMBL/GenBank/DDBJ whole genome shotgun (WGS) entry which is preliminary data.</text>
</comment>